<keyword evidence="1" id="KW-0805">Transcription regulation</keyword>
<dbReference type="Gene3D" id="1.10.10.60">
    <property type="entry name" value="Homeodomain-like"/>
    <property type="match status" value="1"/>
</dbReference>
<organism evidence="9">
    <name type="scientific">Spumella elongata</name>
    <dbReference type="NCBI Taxonomy" id="89044"/>
    <lineage>
        <taxon>Eukaryota</taxon>
        <taxon>Sar</taxon>
        <taxon>Stramenopiles</taxon>
        <taxon>Ochrophyta</taxon>
        <taxon>Chrysophyceae</taxon>
        <taxon>Chromulinales</taxon>
        <taxon>Chromulinaceae</taxon>
        <taxon>Spumella</taxon>
    </lineage>
</organism>
<accession>A0A7S3GXU9</accession>
<dbReference type="InterPro" id="IPR017884">
    <property type="entry name" value="SANT_dom"/>
</dbReference>
<feature type="domain" description="SANT" evidence="7">
    <location>
        <begin position="43"/>
        <end position="94"/>
    </location>
</feature>
<evidence type="ECO:0000259" key="6">
    <source>
        <dbReference type="PROSITE" id="PS50090"/>
    </source>
</evidence>
<sequence length="292" mass="32316">MTIMTEYVDDELPLPPFAELFGEGLMPNKRKLKKYRENPQADETTGRWTPEEHRLFLEGIMLYGKDWKKMQPLIKSRSLVQIRTHAQKVFKKIGLKKAFLMGGNKKAKTNVVNVNRDGDAAPQRMDADEFDGDDTLVGAEELQLLQQMSAQMMQEEDEELQRRQRQQPSHHPQNQPSNEFIHLTAANIGMTLPSASSVGTSSSGAGNNLPIMSGLDSAQNPAGGTSLLPEHAFHGSYPPSFSAYSGNSDYGQLGYASNNHEQGVNVILQYANSGEAQAQKDHAGYGLPQHPH</sequence>
<dbReference type="PROSITE" id="PS51294">
    <property type="entry name" value="HTH_MYB"/>
    <property type="match status" value="1"/>
</dbReference>
<dbReference type="PROSITE" id="PS51293">
    <property type="entry name" value="SANT"/>
    <property type="match status" value="1"/>
</dbReference>
<feature type="compositionally biased region" description="Low complexity" evidence="5">
    <location>
        <begin position="166"/>
        <end position="177"/>
    </location>
</feature>
<feature type="region of interest" description="Disordered" evidence="5">
    <location>
        <begin position="150"/>
        <end position="177"/>
    </location>
</feature>
<dbReference type="InterPro" id="IPR017930">
    <property type="entry name" value="Myb_dom"/>
</dbReference>
<evidence type="ECO:0000256" key="4">
    <source>
        <dbReference type="ARBA" id="ARBA00023242"/>
    </source>
</evidence>
<dbReference type="InterPro" id="IPR006447">
    <property type="entry name" value="Myb_dom_plants"/>
</dbReference>
<dbReference type="InterPro" id="IPR009057">
    <property type="entry name" value="Homeodomain-like_sf"/>
</dbReference>
<dbReference type="AlphaFoldDB" id="A0A7S3GXU9"/>
<feature type="domain" description="Myb-like" evidence="6">
    <location>
        <begin position="40"/>
        <end position="90"/>
    </location>
</feature>
<gene>
    <name evidence="9" type="ORF">SELO1098_LOCUS8380</name>
</gene>
<evidence type="ECO:0000256" key="5">
    <source>
        <dbReference type="SAM" id="MobiDB-lite"/>
    </source>
</evidence>
<evidence type="ECO:0000259" key="8">
    <source>
        <dbReference type="PROSITE" id="PS51294"/>
    </source>
</evidence>
<evidence type="ECO:0000259" key="7">
    <source>
        <dbReference type="PROSITE" id="PS51293"/>
    </source>
</evidence>
<evidence type="ECO:0000256" key="2">
    <source>
        <dbReference type="ARBA" id="ARBA00023125"/>
    </source>
</evidence>
<dbReference type="NCBIfam" id="TIGR01557">
    <property type="entry name" value="myb_SHAQKYF"/>
    <property type="match status" value="1"/>
</dbReference>
<protein>
    <submittedName>
        <fullName evidence="9">Uncharacterized protein</fullName>
    </submittedName>
</protein>
<dbReference type="InterPro" id="IPR001005">
    <property type="entry name" value="SANT/Myb"/>
</dbReference>
<dbReference type="SMART" id="SM00717">
    <property type="entry name" value="SANT"/>
    <property type="match status" value="1"/>
</dbReference>
<name>A0A7S3GXU9_9STRA</name>
<evidence type="ECO:0000256" key="3">
    <source>
        <dbReference type="ARBA" id="ARBA00023163"/>
    </source>
</evidence>
<dbReference type="SUPFAM" id="SSF46689">
    <property type="entry name" value="Homeodomain-like"/>
    <property type="match status" value="1"/>
</dbReference>
<dbReference type="EMBL" id="HBIC01016590">
    <property type="protein sequence ID" value="CAE0279547.1"/>
    <property type="molecule type" value="Transcribed_RNA"/>
</dbReference>
<feature type="domain" description="HTH myb-type" evidence="8">
    <location>
        <begin position="46"/>
        <end position="94"/>
    </location>
</feature>
<reference evidence="9" key="1">
    <citation type="submission" date="2021-01" db="EMBL/GenBank/DDBJ databases">
        <authorList>
            <person name="Corre E."/>
            <person name="Pelletier E."/>
            <person name="Niang G."/>
            <person name="Scheremetjew M."/>
            <person name="Finn R."/>
            <person name="Kale V."/>
            <person name="Holt S."/>
            <person name="Cochrane G."/>
            <person name="Meng A."/>
            <person name="Brown T."/>
            <person name="Cohen L."/>
        </authorList>
    </citation>
    <scope>NUCLEOTIDE SEQUENCE</scope>
    <source>
        <strain evidence="9">CCAP 955/1</strain>
    </source>
</reference>
<keyword evidence="4" id="KW-0539">Nucleus</keyword>
<evidence type="ECO:0000256" key="1">
    <source>
        <dbReference type="ARBA" id="ARBA00023015"/>
    </source>
</evidence>
<keyword evidence="3" id="KW-0804">Transcription</keyword>
<dbReference type="PANTHER" id="PTHR12802">
    <property type="entry name" value="SWI/SNF COMPLEX-RELATED"/>
    <property type="match status" value="1"/>
</dbReference>
<dbReference type="GO" id="GO:0003677">
    <property type="term" value="F:DNA binding"/>
    <property type="evidence" value="ECO:0007669"/>
    <property type="project" value="UniProtKB-KW"/>
</dbReference>
<keyword evidence="2" id="KW-0238">DNA-binding</keyword>
<proteinExistence type="predicted"/>
<evidence type="ECO:0000313" key="9">
    <source>
        <dbReference type="EMBL" id="CAE0279547.1"/>
    </source>
</evidence>
<dbReference type="PROSITE" id="PS50090">
    <property type="entry name" value="MYB_LIKE"/>
    <property type="match status" value="1"/>
</dbReference>
<dbReference type="CDD" id="cd00167">
    <property type="entry name" value="SANT"/>
    <property type="match status" value="1"/>
</dbReference>
<dbReference type="Pfam" id="PF00249">
    <property type="entry name" value="Myb_DNA-binding"/>
    <property type="match status" value="1"/>
</dbReference>